<dbReference type="PANTHER" id="PTHR33098">
    <property type="entry name" value="COTTON FIBER (DUF761)"/>
    <property type="match status" value="1"/>
</dbReference>
<reference evidence="4" key="2">
    <citation type="submission" date="2021-02" db="EMBL/GenBank/DDBJ databases">
        <authorList>
            <person name="Kimball J.A."/>
            <person name="Haas M.W."/>
            <person name="Macchietto M."/>
            <person name="Kono T."/>
            <person name="Duquette J."/>
            <person name="Shao M."/>
        </authorList>
    </citation>
    <scope>NUCLEOTIDE SEQUENCE</scope>
    <source>
        <tissue evidence="4">Fresh leaf tissue</tissue>
    </source>
</reference>
<evidence type="ECO:0000259" key="3">
    <source>
        <dbReference type="Pfam" id="PF14364"/>
    </source>
</evidence>
<feature type="transmembrane region" description="Helical" evidence="2">
    <location>
        <begin position="21"/>
        <end position="46"/>
    </location>
</feature>
<proteinExistence type="predicted"/>
<dbReference type="OrthoDB" id="778097at2759"/>
<dbReference type="PANTHER" id="PTHR33098:SF95">
    <property type="entry name" value="OS04G0676400 PROTEIN"/>
    <property type="match status" value="1"/>
</dbReference>
<dbReference type="EMBL" id="JAAALK010000285">
    <property type="protein sequence ID" value="KAG8066712.1"/>
    <property type="molecule type" value="Genomic_DNA"/>
</dbReference>
<reference evidence="4" key="1">
    <citation type="journal article" date="2021" name="bioRxiv">
        <title>Whole Genome Assembly and Annotation of Northern Wild Rice, Zizania palustris L., Supports a Whole Genome Duplication in the Zizania Genus.</title>
        <authorList>
            <person name="Haas M."/>
            <person name="Kono T."/>
            <person name="Macchietto M."/>
            <person name="Millas R."/>
            <person name="McGilp L."/>
            <person name="Shao M."/>
            <person name="Duquette J."/>
            <person name="Hirsch C.N."/>
            <person name="Kimball J."/>
        </authorList>
    </citation>
    <scope>NUCLEOTIDE SEQUENCE</scope>
    <source>
        <tissue evidence="4">Fresh leaf tissue</tissue>
    </source>
</reference>
<protein>
    <recommendedName>
        <fullName evidence="3">DUF4408 domain-containing protein</fullName>
    </recommendedName>
</protein>
<feature type="compositionally biased region" description="Basic and acidic residues" evidence="1">
    <location>
        <begin position="260"/>
        <end position="270"/>
    </location>
</feature>
<organism evidence="4 5">
    <name type="scientific">Zizania palustris</name>
    <name type="common">Northern wild rice</name>
    <dbReference type="NCBI Taxonomy" id="103762"/>
    <lineage>
        <taxon>Eukaryota</taxon>
        <taxon>Viridiplantae</taxon>
        <taxon>Streptophyta</taxon>
        <taxon>Embryophyta</taxon>
        <taxon>Tracheophyta</taxon>
        <taxon>Spermatophyta</taxon>
        <taxon>Magnoliopsida</taxon>
        <taxon>Liliopsida</taxon>
        <taxon>Poales</taxon>
        <taxon>Poaceae</taxon>
        <taxon>BOP clade</taxon>
        <taxon>Oryzoideae</taxon>
        <taxon>Oryzeae</taxon>
        <taxon>Zizaniinae</taxon>
        <taxon>Zizania</taxon>
    </lineage>
</organism>
<keyword evidence="2" id="KW-0472">Membrane</keyword>
<feature type="domain" description="DUF4408" evidence="3">
    <location>
        <begin position="58"/>
        <end position="88"/>
    </location>
</feature>
<dbReference type="Pfam" id="PF14364">
    <property type="entry name" value="DUF4408"/>
    <property type="match status" value="1"/>
</dbReference>
<feature type="compositionally biased region" description="Low complexity" evidence="1">
    <location>
        <begin position="225"/>
        <end position="237"/>
    </location>
</feature>
<dbReference type="Proteomes" id="UP000729402">
    <property type="component" value="Unassembled WGS sequence"/>
</dbReference>
<dbReference type="AlphaFoldDB" id="A0A8J5T453"/>
<keyword evidence="5" id="KW-1185">Reference proteome</keyword>
<comment type="caution">
    <text evidence="4">The sequence shown here is derived from an EMBL/GenBank/DDBJ whole genome shotgun (WGS) entry which is preliminary data.</text>
</comment>
<feature type="compositionally biased region" description="Pro residues" evidence="1">
    <location>
        <begin position="238"/>
        <end position="249"/>
    </location>
</feature>
<gene>
    <name evidence="4" type="ORF">GUJ93_ZPchr0004g38612</name>
</gene>
<name>A0A8J5T453_ZIZPA</name>
<dbReference type="EMBL" id="JAAALK010000285">
    <property type="protein sequence ID" value="KAG8066711.1"/>
    <property type="molecule type" value="Genomic_DNA"/>
</dbReference>
<dbReference type="InterPro" id="IPR025520">
    <property type="entry name" value="DUF4408"/>
</dbReference>
<sequence length="279" mass="29587">MSYSYASRRRGGGGGGGGLVTTLLAAKVVFALAALAAATSFARLAVPQLVAVAGAVFPRVWAAARLWLVPPYLFVTVHLIIVVIWKLSDNKHFQAQQQQQLKDPWPNHPPHPPPVAILAAEDAASLVKPKEEFGVAAEYGSLPESEASPEISPDSGGGESCVTTEADEDASSAASYISDARRSLAPAQEHSALEREFSLPPPVAATPVGSGDDDDDLDATWKAIMQKTRPAAAAAAMAPPPAQKTPPPPRARDPSIGAEEMNRRFDDFIKKNRHSFGRK</sequence>
<evidence type="ECO:0000256" key="1">
    <source>
        <dbReference type="SAM" id="MobiDB-lite"/>
    </source>
</evidence>
<evidence type="ECO:0000256" key="2">
    <source>
        <dbReference type="SAM" id="Phobius"/>
    </source>
</evidence>
<keyword evidence="2" id="KW-1133">Transmembrane helix</keyword>
<dbReference type="EMBL" id="JAAALK010000285">
    <property type="protein sequence ID" value="KAG8066713.1"/>
    <property type="molecule type" value="Genomic_DNA"/>
</dbReference>
<evidence type="ECO:0000313" key="5">
    <source>
        <dbReference type="Proteomes" id="UP000729402"/>
    </source>
</evidence>
<evidence type="ECO:0000313" key="4">
    <source>
        <dbReference type="EMBL" id="KAG8066711.1"/>
    </source>
</evidence>
<accession>A0A8J5T453</accession>
<feature type="region of interest" description="Disordered" evidence="1">
    <location>
        <begin position="141"/>
        <end position="279"/>
    </location>
</feature>
<keyword evidence="2" id="KW-0812">Transmembrane</keyword>
<feature type="transmembrane region" description="Helical" evidence="2">
    <location>
        <begin position="66"/>
        <end position="85"/>
    </location>
</feature>